<evidence type="ECO:0008006" key="4">
    <source>
        <dbReference type="Google" id="ProtNLM"/>
    </source>
</evidence>
<dbReference type="CDD" id="cd11693">
    <property type="entry name" value="HRI1_C_like"/>
    <property type="match status" value="1"/>
</dbReference>
<organism evidence="2 3">
    <name type="scientific">Viridothelium virens</name>
    <name type="common">Speckled blister lichen</name>
    <name type="synonym">Trypethelium virens</name>
    <dbReference type="NCBI Taxonomy" id="1048519"/>
    <lineage>
        <taxon>Eukaryota</taxon>
        <taxon>Fungi</taxon>
        <taxon>Dikarya</taxon>
        <taxon>Ascomycota</taxon>
        <taxon>Pezizomycotina</taxon>
        <taxon>Dothideomycetes</taxon>
        <taxon>Dothideomycetes incertae sedis</taxon>
        <taxon>Trypetheliales</taxon>
        <taxon>Trypetheliaceae</taxon>
        <taxon>Viridothelium</taxon>
    </lineage>
</organism>
<sequence length="251" mass="28352">MPTPSISLRQGFRWTEEPTQPWDEPTSTLVLTTSTLRFVDIRIFHTTSTPDDPNLPHNNGHIEQLDWAFAGTSSSEPIASTDPASGTVQRCEWEHWIDSRVVLGAEPQDDAGEMYESQNGLALEKGVMRNAQGRLLPYEELWKDLPVESTDAATGRKVSILAVMEDPARGARSMIVRVGKWVQGIIAMNQEVSVERWKWRDETGKFERILKIGGSFLPCSVVFDEEGNAEVGQNLEFDGLVWKVLEKYEWF</sequence>
<evidence type="ECO:0000256" key="1">
    <source>
        <dbReference type="SAM" id="MobiDB-lite"/>
    </source>
</evidence>
<dbReference type="EMBL" id="ML991791">
    <property type="protein sequence ID" value="KAF2235457.1"/>
    <property type="molecule type" value="Genomic_DNA"/>
</dbReference>
<keyword evidence="3" id="KW-1185">Reference proteome</keyword>
<name>A0A6A6HBN5_VIRVR</name>
<proteinExistence type="predicted"/>
<dbReference type="InterPro" id="IPR031818">
    <property type="entry name" value="Hri1"/>
</dbReference>
<dbReference type="OrthoDB" id="4045395at2759"/>
<dbReference type="Gene3D" id="2.40.128.320">
    <property type="entry name" value="Protein HRI1, N-terminal domain"/>
    <property type="match status" value="1"/>
</dbReference>
<evidence type="ECO:0000313" key="3">
    <source>
        <dbReference type="Proteomes" id="UP000800092"/>
    </source>
</evidence>
<gene>
    <name evidence="2" type="ORF">EV356DRAFT_531899</name>
</gene>
<accession>A0A6A6HBN5</accession>
<feature type="region of interest" description="Disordered" evidence="1">
    <location>
        <begin position="1"/>
        <end position="25"/>
    </location>
</feature>
<protein>
    <recommendedName>
        <fullName evidence="4">Protein HRI1</fullName>
    </recommendedName>
</protein>
<evidence type="ECO:0000313" key="2">
    <source>
        <dbReference type="EMBL" id="KAF2235457.1"/>
    </source>
</evidence>
<dbReference type="Pfam" id="PF16815">
    <property type="entry name" value="HRI1"/>
    <property type="match status" value="1"/>
</dbReference>
<dbReference type="AlphaFoldDB" id="A0A6A6HBN5"/>
<dbReference type="Proteomes" id="UP000800092">
    <property type="component" value="Unassembled WGS sequence"/>
</dbReference>
<reference evidence="2" key="1">
    <citation type="journal article" date="2020" name="Stud. Mycol.">
        <title>101 Dothideomycetes genomes: a test case for predicting lifestyles and emergence of pathogens.</title>
        <authorList>
            <person name="Haridas S."/>
            <person name="Albert R."/>
            <person name="Binder M."/>
            <person name="Bloem J."/>
            <person name="Labutti K."/>
            <person name="Salamov A."/>
            <person name="Andreopoulos B."/>
            <person name="Baker S."/>
            <person name="Barry K."/>
            <person name="Bills G."/>
            <person name="Bluhm B."/>
            <person name="Cannon C."/>
            <person name="Castanera R."/>
            <person name="Culley D."/>
            <person name="Daum C."/>
            <person name="Ezra D."/>
            <person name="Gonzalez J."/>
            <person name="Henrissat B."/>
            <person name="Kuo A."/>
            <person name="Liang C."/>
            <person name="Lipzen A."/>
            <person name="Lutzoni F."/>
            <person name="Magnuson J."/>
            <person name="Mondo S."/>
            <person name="Nolan M."/>
            <person name="Ohm R."/>
            <person name="Pangilinan J."/>
            <person name="Park H.-J."/>
            <person name="Ramirez L."/>
            <person name="Alfaro M."/>
            <person name="Sun H."/>
            <person name="Tritt A."/>
            <person name="Yoshinaga Y."/>
            <person name="Zwiers L.-H."/>
            <person name="Turgeon B."/>
            <person name="Goodwin S."/>
            <person name="Spatafora J."/>
            <person name="Crous P."/>
            <person name="Grigoriev I."/>
        </authorList>
    </citation>
    <scope>NUCLEOTIDE SEQUENCE</scope>
    <source>
        <strain evidence="2">Tuck. ex Michener</strain>
    </source>
</reference>
<dbReference type="InterPro" id="IPR043047">
    <property type="entry name" value="Hri1_N_sf"/>
</dbReference>